<dbReference type="InterPro" id="IPR013130">
    <property type="entry name" value="Fe3_Rdtase_TM_dom"/>
</dbReference>
<keyword evidence="8 13" id="KW-1133">Transmembrane helix</keyword>
<feature type="transmembrane region" description="Helical" evidence="13">
    <location>
        <begin position="57"/>
        <end position="80"/>
    </location>
</feature>
<keyword evidence="5" id="KW-1003">Cell membrane</keyword>
<evidence type="ECO:0000256" key="5">
    <source>
        <dbReference type="ARBA" id="ARBA00022475"/>
    </source>
</evidence>
<dbReference type="GO" id="GO:0005886">
    <property type="term" value="C:plasma membrane"/>
    <property type="evidence" value="ECO:0007669"/>
    <property type="project" value="UniProtKB-SubCell"/>
</dbReference>
<keyword evidence="11 13" id="KW-0472">Membrane</keyword>
<dbReference type="GO" id="GO:0052851">
    <property type="term" value="F:ferric-chelate reductase (NADPH) activity"/>
    <property type="evidence" value="ECO:0007669"/>
    <property type="project" value="UniProtKB-EC"/>
</dbReference>
<feature type="transmembrane region" description="Helical" evidence="13">
    <location>
        <begin position="12"/>
        <end position="32"/>
    </location>
</feature>
<dbReference type="GO" id="GO:0015677">
    <property type="term" value="P:copper ion import"/>
    <property type="evidence" value="ECO:0007669"/>
    <property type="project" value="TreeGrafter"/>
</dbReference>
<dbReference type="PANTHER" id="PTHR32361:SF23">
    <property type="entry name" value="FERRIC-CHELATE REDUCTASE"/>
    <property type="match status" value="1"/>
</dbReference>
<keyword evidence="7" id="KW-0249">Electron transport</keyword>
<reference evidence="15 16" key="1">
    <citation type="submission" date="2016-07" db="EMBL/GenBank/DDBJ databases">
        <title>Pervasive Adenine N6-methylation of Active Genes in Fungi.</title>
        <authorList>
            <consortium name="DOE Joint Genome Institute"/>
            <person name="Mondo S.J."/>
            <person name="Dannebaum R.O."/>
            <person name="Kuo R.C."/>
            <person name="Labutti K."/>
            <person name="Haridas S."/>
            <person name="Kuo A."/>
            <person name="Salamov A."/>
            <person name="Ahrendt S.R."/>
            <person name="Lipzen A."/>
            <person name="Sullivan W."/>
            <person name="Andreopoulos W.B."/>
            <person name="Clum A."/>
            <person name="Lindquist E."/>
            <person name="Daum C."/>
            <person name="Ramamoorthy G.K."/>
            <person name="Gryganskyi A."/>
            <person name="Culley D."/>
            <person name="Magnuson J.K."/>
            <person name="James T.Y."/>
            <person name="O'Malley M.A."/>
            <person name="Stajich J.E."/>
            <person name="Spatafora J.W."/>
            <person name="Visel A."/>
            <person name="Grigoriev I.V."/>
        </authorList>
    </citation>
    <scope>NUCLEOTIDE SEQUENCE [LARGE SCALE GENOMIC DNA]</scope>
    <source>
        <strain evidence="15 16">68-887.2</strain>
    </source>
</reference>
<keyword evidence="6 13" id="KW-0812">Transmembrane</keyword>
<evidence type="ECO:0000256" key="4">
    <source>
        <dbReference type="ARBA" id="ARBA00022448"/>
    </source>
</evidence>
<dbReference type="Pfam" id="PF08030">
    <property type="entry name" value="NAD_binding_6"/>
    <property type="match status" value="1"/>
</dbReference>
<organism evidence="15 16">
    <name type="scientific">Naematelia encephala</name>
    <dbReference type="NCBI Taxonomy" id="71784"/>
    <lineage>
        <taxon>Eukaryota</taxon>
        <taxon>Fungi</taxon>
        <taxon>Dikarya</taxon>
        <taxon>Basidiomycota</taxon>
        <taxon>Agaricomycotina</taxon>
        <taxon>Tremellomycetes</taxon>
        <taxon>Tremellales</taxon>
        <taxon>Naemateliaceae</taxon>
        <taxon>Naematelia</taxon>
    </lineage>
</organism>
<comment type="caution">
    <text evidence="15">The sequence shown here is derived from an EMBL/GenBank/DDBJ whole genome shotgun (WGS) entry which is preliminary data.</text>
</comment>
<keyword evidence="16" id="KW-1185">Reference proteome</keyword>
<dbReference type="InterPro" id="IPR017927">
    <property type="entry name" value="FAD-bd_FR_type"/>
</dbReference>
<dbReference type="FunCoup" id="A0A1Y2AI12">
    <property type="interactions" value="164"/>
</dbReference>
<dbReference type="InParanoid" id="A0A1Y2AI12"/>
<dbReference type="PANTHER" id="PTHR32361">
    <property type="entry name" value="FERRIC/CUPRIC REDUCTASE TRANSMEMBRANE COMPONENT"/>
    <property type="match status" value="1"/>
</dbReference>
<evidence type="ECO:0000256" key="11">
    <source>
        <dbReference type="ARBA" id="ARBA00023136"/>
    </source>
</evidence>
<dbReference type="SUPFAM" id="SSF52343">
    <property type="entry name" value="Ferredoxin reductase-like, C-terminal NADP-linked domain"/>
    <property type="match status" value="1"/>
</dbReference>
<evidence type="ECO:0000256" key="6">
    <source>
        <dbReference type="ARBA" id="ARBA00022692"/>
    </source>
</evidence>
<dbReference type="PROSITE" id="PS51384">
    <property type="entry name" value="FAD_FR"/>
    <property type="match status" value="1"/>
</dbReference>
<comment type="catalytic activity">
    <reaction evidence="12">
        <text>2 a Fe(II)-siderophore + NADP(+) + H(+) = 2 a Fe(III)-siderophore + NADPH</text>
        <dbReference type="Rhea" id="RHEA:28795"/>
        <dbReference type="Rhea" id="RHEA-COMP:11342"/>
        <dbReference type="Rhea" id="RHEA-COMP:11344"/>
        <dbReference type="ChEBI" id="CHEBI:15378"/>
        <dbReference type="ChEBI" id="CHEBI:29033"/>
        <dbReference type="ChEBI" id="CHEBI:29034"/>
        <dbReference type="ChEBI" id="CHEBI:57783"/>
        <dbReference type="ChEBI" id="CHEBI:58349"/>
        <dbReference type="EC" id="1.16.1.9"/>
    </reaction>
</comment>
<dbReference type="STRING" id="71784.A0A1Y2AI12"/>
<keyword evidence="9" id="KW-0560">Oxidoreductase</keyword>
<feature type="transmembrane region" description="Helical" evidence="13">
    <location>
        <begin position="176"/>
        <end position="198"/>
    </location>
</feature>
<evidence type="ECO:0000313" key="15">
    <source>
        <dbReference type="EMBL" id="ORY22229.1"/>
    </source>
</evidence>
<comment type="similarity">
    <text evidence="2">Belongs to the ferric reductase (FRE) family.</text>
</comment>
<evidence type="ECO:0000256" key="1">
    <source>
        <dbReference type="ARBA" id="ARBA00004651"/>
    </source>
</evidence>
<dbReference type="Pfam" id="PF01794">
    <property type="entry name" value="Ferric_reduct"/>
    <property type="match status" value="1"/>
</dbReference>
<dbReference type="SUPFAM" id="SSF63380">
    <property type="entry name" value="Riboflavin synthase domain-like"/>
    <property type="match status" value="1"/>
</dbReference>
<dbReference type="Proteomes" id="UP000193986">
    <property type="component" value="Unassembled WGS sequence"/>
</dbReference>
<evidence type="ECO:0000256" key="2">
    <source>
        <dbReference type="ARBA" id="ARBA00006278"/>
    </source>
</evidence>
<evidence type="ECO:0000259" key="14">
    <source>
        <dbReference type="PROSITE" id="PS51384"/>
    </source>
</evidence>
<dbReference type="Gene3D" id="3.40.50.80">
    <property type="entry name" value="Nucleotide-binding domain of ferredoxin-NADP reductase (FNR) module"/>
    <property type="match status" value="1"/>
</dbReference>
<evidence type="ECO:0000256" key="10">
    <source>
        <dbReference type="ARBA" id="ARBA00023065"/>
    </source>
</evidence>
<dbReference type="Pfam" id="PF08022">
    <property type="entry name" value="FAD_binding_8"/>
    <property type="match status" value="1"/>
</dbReference>
<dbReference type="GO" id="GO:0006879">
    <property type="term" value="P:intracellular iron ion homeostasis"/>
    <property type="evidence" value="ECO:0007669"/>
    <property type="project" value="TreeGrafter"/>
</dbReference>
<evidence type="ECO:0000313" key="16">
    <source>
        <dbReference type="Proteomes" id="UP000193986"/>
    </source>
</evidence>
<protein>
    <recommendedName>
        <fullName evidence="3">ferric-chelate reductase (NADPH)</fullName>
        <ecNumber evidence="3">1.16.1.9</ecNumber>
    </recommendedName>
</protein>
<feature type="domain" description="FAD-binding FR-type" evidence="14">
    <location>
        <begin position="247"/>
        <end position="355"/>
    </location>
</feature>
<sequence length="555" mass="63310">RYWSDLMYAQNTVFFFVAGLAFFTLVNAWRLLRRKWLWSNAIGRYFSTRQFRLKPKFGYTLTLGETTIVCIMILFFSVMTLGPKPYYWPNPKDFGYSPPIATRAGFMAIAILPFQVMFATKWNPITVLTGVSHERLQVYHRWSGWIMYVLALIHTFPFIVVNIQTGMMVEYWHTDFYTWSGVVCLFPQTALVLLSIGCIRDRYYETFKSVHFVMAAWFIVLLFLHCGFTLTSAYYFIGFASVYALSLLVRWCRVLRNGFKHQAAVQMLDNKMMMIKIPTQLKWKPGQHYFVRFFTGNLHSLTSHPFTVASAPDSGAIDFFVKKRFGMTKDLANKLVEGKDVRVLLDGPYGGIGGDLGLYDNILIIAGGSGGSFILCVLRDLVARQDLINAKSLTVVYACRYQSRSHIPFREPQAHTRLGDTIWFQTFIYQAAKQLRMKVEVFFHVTSLHQAGASNPDDRSVSSHLTNIPLETFSSTSTQEIPLPPLSEVTHPGRPYLNKHIQTMTSRRGSVGMAVCGPKEMTFDVRNAVAAEQLKILKGDVPAVECFLHTEAFGW</sequence>
<dbReference type="InterPro" id="IPR017938">
    <property type="entry name" value="Riboflavin_synthase-like_b-brl"/>
</dbReference>
<name>A0A1Y2AI12_9TREE</name>
<keyword evidence="4" id="KW-0813">Transport</keyword>
<dbReference type="EMBL" id="MCFC01000096">
    <property type="protein sequence ID" value="ORY22229.1"/>
    <property type="molecule type" value="Genomic_DNA"/>
</dbReference>
<feature type="transmembrane region" description="Helical" evidence="13">
    <location>
        <begin position="145"/>
        <end position="164"/>
    </location>
</feature>
<evidence type="ECO:0000256" key="9">
    <source>
        <dbReference type="ARBA" id="ARBA00023002"/>
    </source>
</evidence>
<evidence type="ECO:0000256" key="12">
    <source>
        <dbReference type="ARBA" id="ARBA00048483"/>
    </source>
</evidence>
<dbReference type="OrthoDB" id="17725at2759"/>
<keyword evidence="10" id="KW-0406">Ion transport</keyword>
<dbReference type="EC" id="1.16.1.9" evidence="3"/>
<dbReference type="CDD" id="cd06186">
    <property type="entry name" value="NOX_Duox_like_FAD_NADP"/>
    <property type="match status" value="1"/>
</dbReference>
<gene>
    <name evidence="15" type="ORF">BCR39DRAFT_474024</name>
</gene>
<proteinExistence type="inferred from homology"/>
<evidence type="ECO:0000256" key="3">
    <source>
        <dbReference type="ARBA" id="ARBA00012668"/>
    </source>
</evidence>
<dbReference type="InterPro" id="IPR039261">
    <property type="entry name" value="FNR_nucleotide-bd"/>
</dbReference>
<dbReference type="AlphaFoldDB" id="A0A1Y2AI12"/>
<dbReference type="GO" id="GO:0006826">
    <property type="term" value="P:iron ion transport"/>
    <property type="evidence" value="ECO:0007669"/>
    <property type="project" value="TreeGrafter"/>
</dbReference>
<dbReference type="Gene3D" id="2.40.30.10">
    <property type="entry name" value="Translation factors"/>
    <property type="match status" value="1"/>
</dbReference>
<dbReference type="SFLD" id="SFLDS00052">
    <property type="entry name" value="Ferric_Reductase_Domain"/>
    <property type="match status" value="1"/>
</dbReference>
<evidence type="ECO:0000256" key="8">
    <source>
        <dbReference type="ARBA" id="ARBA00022989"/>
    </source>
</evidence>
<feature type="transmembrane region" description="Helical" evidence="13">
    <location>
        <begin position="100"/>
        <end position="119"/>
    </location>
</feature>
<feature type="non-terminal residue" evidence="15">
    <location>
        <position position="1"/>
    </location>
</feature>
<dbReference type="InterPro" id="IPR013112">
    <property type="entry name" value="FAD-bd_8"/>
</dbReference>
<comment type="subcellular location">
    <subcellularLocation>
        <location evidence="1">Cell membrane</location>
        <topology evidence="1">Multi-pass membrane protein</topology>
    </subcellularLocation>
</comment>
<evidence type="ECO:0000256" key="7">
    <source>
        <dbReference type="ARBA" id="ARBA00022982"/>
    </source>
</evidence>
<dbReference type="SFLD" id="SFLDG01168">
    <property type="entry name" value="Ferric_reductase_subgroup_(FRE"/>
    <property type="match status" value="1"/>
</dbReference>
<evidence type="ECO:0000256" key="13">
    <source>
        <dbReference type="SAM" id="Phobius"/>
    </source>
</evidence>
<dbReference type="InterPro" id="IPR051410">
    <property type="entry name" value="Ferric/Cupric_Reductase"/>
</dbReference>
<accession>A0A1Y2AI12</accession>
<dbReference type="InterPro" id="IPR013121">
    <property type="entry name" value="Fe_red_NAD-bd_6"/>
</dbReference>